<dbReference type="GO" id="GO:0016151">
    <property type="term" value="F:nickel cation binding"/>
    <property type="evidence" value="ECO:0007669"/>
    <property type="project" value="UniProtKB-UniRule"/>
</dbReference>
<comment type="caution">
    <text evidence="4">The sequence shown here is derived from an EMBL/GenBank/DDBJ whole genome shotgun (WGS) entry which is preliminary data.</text>
</comment>
<keyword evidence="2 3" id="KW-0143">Chaperone</keyword>
<evidence type="ECO:0000256" key="1">
    <source>
        <dbReference type="ARBA" id="ARBA00022988"/>
    </source>
</evidence>
<proteinExistence type="inferred from homology"/>
<dbReference type="Gene3D" id="1.10.4190.10">
    <property type="entry name" value="Urease accessory protein UreF"/>
    <property type="match status" value="1"/>
</dbReference>
<reference evidence="4 5" key="1">
    <citation type="submission" date="2019-03" db="EMBL/GenBank/DDBJ databases">
        <title>Genomic Encyclopedia of Type Strains, Phase IV (KMG-IV): sequencing the most valuable type-strain genomes for metagenomic binning, comparative biology and taxonomic classification.</title>
        <authorList>
            <person name="Goeker M."/>
        </authorList>
    </citation>
    <scope>NUCLEOTIDE SEQUENCE [LARGE SCALE GENOMIC DNA]</scope>
    <source>
        <strain evidence="4 5">DSM 24591</strain>
    </source>
</reference>
<dbReference type="PIRSF" id="PIRSF009467">
    <property type="entry name" value="Ureas_acces_UreF"/>
    <property type="match status" value="1"/>
</dbReference>
<dbReference type="InterPro" id="IPR002639">
    <property type="entry name" value="UreF"/>
</dbReference>
<dbReference type="HAMAP" id="MF_01385">
    <property type="entry name" value="UreF"/>
    <property type="match status" value="1"/>
</dbReference>
<dbReference type="PANTHER" id="PTHR33620:SF1">
    <property type="entry name" value="UREASE ACCESSORY PROTEIN F"/>
    <property type="match status" value="1"/>
</dbReference>
<comment type="function">
    <text evidence="3">Required for maturation of urease via the functional incorporation of the urease nickel metallocenter.</text>
</comment>
<evidence type="ECO:0000256" key="3">
    <source>
        <dbReference type="HAMAP-Rule" id="MF_01385"/>
    </source>
</evidence>
<dbReference type="AlphaFoldDB" id="A0A4R3LRE1"/>
<organism evidence="4 5">
    <name type="scientific">Paralcaligenes ureilyticus</name>
    <dbReference type="NCBI Taxonomy" id="627131"/>
    <lineage>
        <taxon>Bacteria</taxon>
        <taxon>Pseudomonadati</taxon>
        <taxon>Pseudomonadota</taxon>
        <taxon>Betaproteobacteria</taxon>
        <taxon>Burkholderiales</taxon>
        <taxon>Alcaligenaceae</taxon>
        <taxon>Paralcaligenes</taxon>
    </lineage>
</organism>
<keyword evidence="5" id="KW-1185">Reference proteome</keyword>
<evidence type="ECO:0000313" key="4">
    <source>
        <dbReference type="EMBL" id="TCT02296.1"/>
    </source>
</evidence>
<dbReference type="GO" id="GO:0005737">
    <property type="term" value="C:cytoplasm"/>
    <property type="evidence" value="ECO:0007669"/>
    <property type="project" value="UniProtKB-SubCell"/>
</dbReference>
<dbReference type="PANTHER" id="PTHR33620">
    <property type="entry name" value="UREASE ACCESSORY PROTEIN F"/>
    <property type="match status" value="1"/>
</dbReference>
<accession>A0A4R3LRE1</accession>
<dbReference type="Pfam" id="PF01730">
    <property type="entry name" value="UreF"/>
    <property type="match status" value="1"/>
</dbReference>
<dbReference type="InterPro" id="IPR038277">
    <property type="entry name" value="UreF_sf"/>
</dbReference>
<comment type="similarity">
    <text evidence="3">Belongs to the UreF family.</text>
</comment>
<dbReference type="EMBL" id="SMAJ01000019">
    <property type="protein sequence ID" value="TCT02296.1"/>
    <property type="molecule type" value="Genomic_DNA"/>
</dbReference>
<protein>
    <recommendedName>
        <fullName evidence="3">Urease accessory protein UreF</fullName>
    </recommendedName>
</protein>
<name>A0A4R3LRE1_9BURK</name>
<evidence type="ECO:0000256" key="2">
    <source>
        <dbReference type="ARBA" id="ARBA00023186"/>
    </source>
</evidence>
<gene>
    <name evidence="3" type="primary">ureF</name>
    <name evidence="4" type="ORF">EDC26_11922</name>
</gene>
<dbReference type="OrthoDB" id="9798772at2"/>
<keyword evidence="1 3" id="KW-0996">Nickel insertion</keyword>
<sequence>MDTNPLLALLHLSSPALPIGGYSYSQGFETAVDLDIVHDEASACRWIEDQLDLVMAPCEAPVWSLLFKAWSAGDLAGVRHWNDWFRASRETHELRRETEQMGWSLSKLASDLDWGCDAARSSLRQLKNTTLPAAHAFAAYALEAEHDCALSAYVFSWIENQVMAAIKTVPLGQMAGQRILNRSRQKIPAVTAQAVARANDAPPSLCSMAPQLTIMSSRHETQYSRLFRS</sequence>
<dbReference type="Proteomes" id="UP000295525">
    <property type="component" value="Unassembled WGS sequence"/>
</dbReference>
<comment type="subcellular location">
    <subcellularLocation>
        <location evidence="3">Cytoplasm</location>
    </subcellularLocation>
</comment>
<comment type="subunit">
    <text evidence="3">UreD, UreF and UreG form a complex that acts as a GTP-hydrolysis-dependent molecular chaperone, activating the urease apoprotein by helping to assemble the nickel containing metallocenter of UreC. The UreE protein probably delivers the nickel.</text>
</comment>
<evidence type="ECO:0000313" key="5">
    <source>
        <dbReference type="Proteomes" id="UP000295525"/>
    </source>
</evidence>
<keyword evidence="3" id="KW-0963">Cytoplasm</keyword>
<dbReference type="RefSeq" id="WP_132585069.1">
    <property type="nucleotide sequence ID" value="NZ_SMAJ01000019.1"/>
</dbReference>